<protein>
    <recommendedName>
        <fullName evidence="2">CHRD domain-containing protein</fullName>
    </recommendedName>
</protein>
<evidence type="ECO:0000259" key="2">
    <source>
        <dbReference type="PROSITE" id="PS50933"/>
    </source>
</evidence>
<organism evidence="3 4">
    <name type="scientific">Aurantiacibacter luteus</name>
    <dbReference type="NCBI Taxonomy" id="1581420"/>
    <lineage>
        <taxon>Bacteria</taxon>
        <taxon>Pseudomonadati</taxon>
        <taxon>Pseudomonadota</taxon>
        <taxon>Alphaproteobacteria</taxon>
        <taxon>Sphingomonadales</taxon>
        <taxon>Erythrobacteraceae</taxon>
        <taxon>Aurantiacibacter</taxon>
    </lineage>
</organism>
<accession>A0A0G9MY35</accession>
<keyword evidence="4" id="KW-1185">Reference proteome</keyword>
<dbReference type="PROSITE" id="PS50933">
    <property type="entry name" value="CHRD"/>
    <property type="match status" value="1"/>
</dbReference>
<dbReference type="SMART" id="SM00754">
    <property type="entry name" value="CHRD"/>
    <property type="match status" value="1"/>
</dbReference>
<evidence type="ECO:0000256" key="1">
    <source>
        <dbReference type="SAM" id="SignalP"/>
    </source>
</evidence>
<dbReference type="STRING" id="1581420.AAW00_07865"/>
<dbReference type="PATRIC" id="fig|1581420.6.peg.1614"/>
<comment type="caution">
    <text evidence="3">The sequence shown here is derived from an EMBL/GenBank/DDBJ whole genome shotgun (WGS) entry which is preliminary data.</text>
</comment>
<name>A0A0G9MY35_9SPHN</name>
<proteinExistence type="predicted"/>
<dbReference type="InterPro" id="IPR010895">
    <property type="entry name" value="CHRD"/>
</dbReference>
<feature type="chain" id="PRO_5002580092" description="CHRD domain-containing protein" evidence="1">
    <location>
        <begin position="21"/>
        <end position="151"/>
    </location>
</feature>
<dbReference type="Proteomes" id="UP000053464">
    <property type="component" value="Unassembled WGS sequence"/>
</dbReference>
<dbReference type="EMBL" id="LBHB01000002">
    <property type="protein sequence ID" value="KLE34178.1"/>
    <property type="molecule type" value="Genomic_DNA"/>
</dbReference>
<dbReference type="RefSeq" id="WP_047003824.1">
    <property type="nucleotide sequence ID" value="NZ_LBHB01000002.1"/>
</dbReference>
<feature type="signal peptide" evidence="1">
    <location>
        <begin position="1"/>
        <end position="20"/>
    </location>
</feature>
<dbReference type="OrthoDB" id="571052at2"/>
<sequence>MTLSKFALLGTATAAAIVLAGCATLEEEVVDATSVTYHARLMGSNEVGGGDPQGMGEAEISVSDALDQVCYEVKDVRGIGPITAAHIHQGAAGTNGSPVFTMRVSNEGELQGCDPAPEGLQNMLQANPGNFYVNVHTAEFPNGAIRGQLMR</sequence>
<dbReference type="Pfam" id="PF07452">
    <property type="entry name" value="CHRD"/>
    <property type="match status" value="1"/>
</dbReference>
<feature type="domain" description="CHRD" evidence="2">
    <location>
        <begin position="33"/>
        <end position="151"/>
    </location>
</feature>
<reference evidence="3 4" key="1">
    <citation type="submission" date="2015-04" db="EMBL/GenBank/DDBJ databases">
        <title>The draft genome sequence of Erythrobacter luteus KA37.</title>
        <authorList>
            <person name="Zhuang L."/>
            <person name="Liu Y."/>
            <person name="Shao Z."/>
        </authorList>
    </citation>
    <scope>NUCLEOTIDE SEQUENCE [LARGE SCALE GENOMIC DNA]</scope>
    <source>
        <strain evidence="3 4">KA37</strain>
    </source>
</reference>
<dbReference type="PROSITE" id="PS51257">
    <property type="entry name" value="PROKAR_LIPOPROTEIN"/>
    <property type="match status" value="1"/>
</dbReference>
<gene>
    <name evidence="3" type="ORF">AAW00_07865</name>
</gene>
<evidence type="ECO:0000313" key="4">
    <source>
        <dbReference type="Proteomes" id="UP000053464"/>
    </source>
</evidence>
<evidence type="ECO:0000313" key="3">
    <source>
        <dbReference type="EMBL" id="KLE34178.1"/>
    </source>
</evidence>
<dbReference type="AlphaFoldDB" id="A0A0G9MY35"/>
<keyword evidence="1" id="KW-0732">Signal</keyword>